<evidence type="ECO:0000313" key="3">
    <source>
        <dbReference type="Proteomes" id="UP000335636"/>
    </source>
</evidence>
<gene>
    <name evidence="2" type="ORF">MONAX_5E013449</name>
</gene>
<evidence type="ECO:0000256" key="1">
    <source>
        <dbReference type="SAM" id="MobiDB-lite"/>
    </source>
</evidence>
<feature type="non-terminal residue" evidence="2">
    <location>
        <position position="104"/>
    </location>
</feature>
<accession>A0A5E4ASI2</accession>
<dbReference type="EMBL" id="CABDUW010000145">
    <property type="protein sequence ID" value="VTJ60308.1"/>
    <property type="molecule type" value="Genomic_DNA"/>
</dbReference>
<feature type="non-terminal residue" evidence="2">
    <location>
        <position position="1"/>
    </location>
</feature>
<evidence type="ECO:0000313" key="2">
    <source>
        <dbReference type="EMBL" id="VTJ60308.1"/>
    </source>
</evidence>
<dbReference type="Proteomes" id="UP000335636">
    <property type="component" value="Unassembled WGS sequence"/>
</dbReference>
<protein>
    <submittedName>
        <fullName evidence="2">Uncharacterized protein</fullName>
    </submittedName>
</protein>
<comment type="caution">
    <text evidence="2">The sequence shown here is derived from an EMBL/GenBank/DDBJ whole genome shotgun (WGS) entry which is preliminary data.</text>
</comment>
<proteinExistence type="predicted"/>
<feature type="region of interest" description="Disordered" evidence="1">
    <location>
        <begin position="1"/>
        <end position="75"/>
    </location>
</feature>
<keyword evidence="3" id="KW-1185">Reference proteome</keyword>
<dbReference type="AlphaFoldDB" id="A0A5E4ASI2"/>
<name>A0A5E4ASI2_MARMO</name>
<sequence>LPPGHTWGQNRPRSEPAVSGVWGAQTRERTQKVTGKRVPRPAGDRWPGQKGDWEGTARTLSASPPAEPAVMESPTKEIEEFESNSLKYLQPEQIEKIWLRLRGL</sequence>
<reference evidence="2" key="1">
    <citation type="submission" date="2019-04" db="EMBL/GenBank/DDBJ databases">
        <authorList>
            <person name="Alioto T."/>
            <person name="Alioto T."/>
        </authorList>
    </citation>
    <scope>NUCLEOTIDE SEQUENCE [LARGE SCALE GENOMIC DNA]</scope>
</reference>
<organism evidence="2 3">
    <name type="scientific">Marmota monax</name>
    <name type="common">Woodchuck</name>
    <dbReference type="NCBI Taxonomy" id="9995"/>
    <lineage>
        <taxon>Eukaryota</taxon>
        <taxon>Metazoa</taxon>
        <taxon>Chordata</taxon>
        <taxon>Craniata</taxon>
        <taxon>Vertebrata</taxon>
        <taxon>Euteleostomi</taxon>
        <taxon>Mammalia</taxon>
        <taxon>Eutheria</taxon>
        <taxon>Euarchontoglires</taxon>
        <taxon>Glires</taxon>
        <taxon>Rodentia</taxon>
        <taxon>Sciuromorpha</taxon>
        <taxon>Sciuridae</taxon>
        <taxon>Xerinae</taxon>
        <taxon>Marmotini</taxon>
        <taxon>Marmota</taxon>
    </lineage>
</organism>